<accession>A0ABP7MKI3</accession>
<dbReference type="EMBL" id="BAABBN010000007">
    <property type="protein sequence ID" value="GAA3925122.1"/>
    <property type="molecule type" value="Genomic_DNA"/>
</dbReference>
<evidence type="ECO:0000313" key="2">
    <source>
        <dbReference type="Proteomes" id="UP001501565"/>
    </source>
</evidence>
<dbReference type="RefSeq" id="WP_344798382.1">
    <property type="nucleotide sequence ID" value="NZ_BAABBN010000007.1"/>
</dbReference>
<dbReference type="InterPro" id="IPR036366">
    <property type="entry name" value="PGBDSf"/>
</dbReference>
<proteinExistence type="predicted"/>
<organism evidence="1 2">
    <name type="scientific">Litoribacillus peritrichatus</name>
    <dbReference type="NCBI Taxonomy" id="718191"/>
    <lineage>
        <taxon>Bacteria</taxon>
        <taxon>Pseudomonadati</taxon>
        <taxon>Pseudomonadota</taxon>
        <taxon>Gammaproteobacteria</taxon>
        <taxon>Oceanospirillales</taxon>
        <taxon>Oceanospirillaceae</taxon>
        <taxon>Litoribacillus</taxon>
    </lineage>
</organism>
<keyword evidence="2" id="KW-1185">Reference proteome</keyword>
<reference evidence="2" key="1">
    <citation type="journal article" date="2019" name="Int. J. Syst. Evol. Microbiol.">
        <title>The Global Catalogue of Microorganisms (GCM) 10K type strain sequencing project: providing services to taxonomists for standard genome sequencing and annotation.</title>
        <authorList>
            <consortium name="The Broad Institute Genomics Platform"/>
            <consortium name="The Broad Institute Genome Sequencing Center for Infectious Disease"/>
            <person name="Wu L."/>
            <person name="Ma J."/>
        </authorList>
    </citation>
    <scope>NUCLEOTIDE SEQUENCE [LARGE SCALE GENOMIC DNA]</scope>
    <source>
        <strain evidence="2">JCM 17551</strain>
    </source>
</reference>
<dbReference type="Gene3D" id="1.10.101.10">
    <property type="entry name" value="PGBD-like superfamily/PGBD"/>
    <property type="match status" value="1"/>
</dbReference>
<dbReference type="Proteomes" id="UP001501565">
    <property type="component" value="Unassembled WGS sequence"/>
</dbReference>
<sequence>MDVIKQSVGKGGLNSSKDVRTVQELLNKVIKNKQVVKPLSVDGRYGKNTLKAIIGFQKNVVKMRRPDGLISPQGRTIKTLVAKTKLVGRSSMKVIKYRRNARPELSFYTKEVLKTAMAFADVDTIDISSTRRLIKDQARIMHGQLMKAKKQKISVRQVRGYGYSAPGRAVDKVFWDNVDHLSEDQVKIKMEDEIKKWLALGQRTSKHVVSESTYRALNVLDIPYSSVPMSKRDEFEQALVSMSQTVKSRLYSKNKQLVDSLGKNIIDLLIVERRCWHLEISQVIQPLPDVLSKNVQGYC</sequence>
<name>A0ABP7MKI3_9GAMM</name>
<protein>
    <recommendedName>
        <fullName evidence="3">Peptidoglycan binding-like domain-containing protein</fullName>
    </recommendedName>
</protein>
<evidence type="ECO:0000313" key="1">
    <source>
        <dbReference type="EMBL" id="GAA3925122.1"/>
    </source>
</evidence>
<comment type="caution">
    <text evidence="1">The sequence shown here is derived from an EMBL/GenBank/DDBJ whole genome shotgun (WGS) entry which is preliminary data.</text>
</comment>
<gene>
    <name evidence="1" type="ORF">GCM10022277_21330</name>
</gene>
<evidence type="ECO:0008006" key="3">
    <source>
        <dbReference type="Google" id="ProtNLM"/>
    </source>
</evidence>